<dbReference type="InterPro" id="IPR012677">
    <property type="entry name" value="Nucleotide-bd_a/b_plait_sf"/>
</dbReference>
<dbReference type="EMBL" id="HBEL01012653">
    <property type="protein sequence ID" value="CAD8409942.1"/>
    <property type="molecule type" value="Transcribed_RNA"/>
</dbReference>
<evidence type="ECO:0000256" key="1">
    <source>
        <dbReference type="ARBA" id="ARBA00022737"/>
    </source>
</evidence>
<dbReference type="AlphaFoldDB" id="A0A7S0C1D5"/>
<feature type="domain" description="RRM" evidence="5">
    <location>
        <begin position="253"/>
        <end position="331"/>
    </location>
</feature>
<dbReference type="PROSITE" id="PS50102">
    <property type="entry name" value="RRM"/>
    <property type="match status" value="2"/>
</dbReference>
<dbReference type="InterPro" id="IPR000504">
    <property type="entry name" value="RRM_dom"/>
</dbReference>
<evidence type="ECO:0000259" key="5">
    <source>
        <dbReference type="PROSITE" id="PS50102"/>
    </source>
</evidence>
<dbReference type="GO" id="GO:0005737">
    <property type="term" value="C:cytoplasm"/>
    <property type="evidence" value="ECO:0007669"/>
    <property type="project" value="UniProtKB-ARBA"/>
</dbReference>
<feature type="compositionally biased region" description="Polar residues" evidence="4">
    <location>
        <begin position="190"/>
        <end position="210"/>
    </location>
</feature>
<dbReference type="InterPro" id="IPR052462">
    <property type="entry name" value="SLIRP/GR-RBP-like"/>
</dbReference>
<organism evidence="6">
    <name type="scientific">Proboscia inermis</name>
    <dbReference type="NCBI Taxonomy" id="420281"/>
    <lineage>
        <taxon>Eukaryota</taxon>
        <taxon>Sar</taxon>
        <taxon>Stramenopiles</taxon>
        <taxon>Ochrophyta</taxon>
        <taxon>Bacillariophyta</taxon>
        <taxon>Coscinodiscophyceae</taxon>
        <taxon>Rhizosoleniophycidae</taxon>
        <taxon>Rhizosoleniales</taxon>
        <taxon>Rhizosoleniaceae</taxon>
        <taxon>Proboscia</taxon>
    </lineage>
</organism>
<protein>
    <recommendedName>
        <fullName evidence="5">RRM domain-containing protein</fullName>
    </recommendedName>
</protein>
<accession>A0A7S0C1D5</accession>
<dbReference type="PANTHER" id="PTHR48027">
    <property type="entry name" value="HETEROGENEOUS NUCLEAR RIBONUCLEOPROTEIN 87F-RELATED"/>
    <property type="match status" value="1"/>
</dbReference>
<sequence length="421" mass="44972">MTSRNADESAIRELFAPFGEIREIYIIRNADGSNKGCAFLKFQHRESALSAIEVLNDKIVMEGATRPLIVKFADTKAQRRARTGVGPGRIGMPPTGHPNPYYMPHSNPAMLYQHYQQHGHQVPIPVPSALGGQYQQSAYSQYPAAAGTPPHGYMYQHMQAPPPSPYGYPTAYGSTSSHGSDSPIPGDATPPQQTLPNAGHTQTASSLQSRQQAPVLQAYAVSNQRQDGTIVIPAAANAGGGMAPRPREGPSGANLFIYHLPHDLTDADLATAFNPFGNVISAKVYVDKFTGESKGFGFVSYDSTMAAEAAIEQMNGFQIGSKRLKVQHKRVNSNGMQKFHNPPLNNAGHGMMHTMTVPVHTSAQEGAVMVGVDPSSLGGQEGNQASLSVEGIGSGVKTGPSQSQEEEIAGELEHLDLSYRG</sequence>
<dbReference type="FunFam" id="3.30.70.330:FF:000383">
    <property type="entry name" value="Sex lethal, isoform D"/>
    <property type="match status" value="1"/>
</dbReference>
<feature type="compositionally biased region" description="Basic and acidic residues" evidence="4">
    <location>
        <begin position="411"/>
        <end position="421"/>
    </location>
</feature>
<evidence type="ECO:0000313" key="6">
    <source>
        <dbReference type="EMBL" id="CAD8409942.1"/>
    </source>
</evidence>
<gene>
    <name evidence="6" type="ORF">PINE0816_LOCUS6065</name>
</gene>
<evidence type="ECO:0000256" key="2">
    <source>
        <dbReference type="ARBA" id="ARBA00022884"/>
    </source>
</evidence>
<feature type="region of interest" description="Disordered" evidence="4">
    <location>
        <begin position="376"/>
        <end position="421"/>
    </location>
</feature>
<reference evidence="6" key="1">
    <citation type="submission" date="2021-01" db="EMBL/GenBank/DDBJ databases">
        <authorList>
            <person name="Corre E."/>
            <person name="Pelletier E."/>
            <person name="Niang G."/>
            <person name="Scheremetjew M."/>
            <person name="Finn R."/>
            <person name="Kale V."/>
            <person name="Holt S."/>
            <person name="Cochrane G."/>
            <person name="Meng A."/>
            <person name="Brown T."/>
            <person name="Cohen L."/>
        </authorList>
    </citation>
    <scope>NUCLEOTIDE SEQUENCE</scope>
    <source>
        <strain evidence="6">CCAP1064/1</strain>
    </source>
</reference>
<feature type="region of interest" description="Disordered" evidence="4">
    <location>
        <begin position="165"/>
        <end position="210"/>
    </location>
</feature>
<dbReference type="InterPro" id="IPR035979">
    <property type="entry name" value="RBD_domain_sf"/>
</dbReference>
<dbReference type="SUPFAM" id="SSF54928">
    <property type="entry name" value="RNA-binding domain, RBD"/>
    <property type="match status" value="1"/>
</dbReference>
<dbReference type="Gene3D" id="3.30.70.330">
    <property type="match status" value="2"/>
</dbReference>
<feature type="domain" description="RRM" evidence="5">
    <location>
        <begin position="1"/>
        <end position="75"/>
    </location>
</feature>
<evidence type="ECO:0000256" key="3">
    <source>
        <dbReference type="PROSITE-ProRule" id="PRU00176"/>
    </source>
</evidence>
<dbReference type="Pfam" id="PF00076">
    <property type="entry name" value="RRM_1"/>
    <property type="match status" value="2"/>
</dbReference>
<dbReference type="SMART" id="SM00360">
    <property type="entry name" value="RRM"/>
    <property type="match status" value="2"/>
</dbReference>
<keyword evidence="2 3" id="KW-0694">RNA-binding</keyword>
<dbReference type="GO" id="GO:0010629">
    <property type="term" value="P:negative regulation of gene expression"/>
    <property type="evidence" value="ECO:0007669"/>
    <property type="project" value="UniProtKB-ARBA"/>
</dbReference>
<dbReference type="CDD" id="cd12362">
    <property type="entry name" value="RRM3_CELF1-6"/>
    <property type="match status" value="1"/>
</dbReference>
<dbReference type="GO" id="GO:0003729">
    <property type="term" value="F:mRNA binding"/>
    <property type="evidence" value="ECO:0007669"/>
    <property type="project" value="UniProtKB-ARBA"/>
</dbReference>
<dbReference type="GO" id="GO:0009967">
    <property type="term" value="P:positive regulation of signal transduction"/>
    <property type="evidence" value="ECO:0007669"/>
    <property type="project" value="UniProtKB-ARBA"/>
</dbReference>
<name>A0A7S0C1D5_9STRA</name>
<proteinExistence type="predicted"/>
<keyword evidence="1" id="KW-0677">Repeat</keyword>
<evidence type="ECO:0000256" key="4">
    <source>
        <dbReference type="SAM" id="MobiDB-lite"/>
    </source>
</evidence>